<dbReference type="InterPro" id="IPR019533">
    <property type="entry name" value="Peptidase_S26"/>
</dbReference>
<reference evidence="2 3" key="1">
    <citation type="submission" date="2023-09" db="EMBL/GenBank/DDBJ databases">
        <authorList>
            <person name="Rey-Velasco X."/>
        </authorList>
    </citation>
    <scope>NUCLEOTIDE SEQUENCE [LARGE SCALE GENOMIC DNA]</scope>
    <source>
        <strain evidence="2 3">W345</strain>
    </source>
</reference>
<organism evidence="2 3">
    <name type="scientific">Banduia mediterranea</name>
    <dbReference type="NCBI Taxonomy" id="3075609"/>
    <lineage>
        <taxon>Bacteria</taxon>
        <taxon>Pseudomonadati</taxon>
        <taxon>Pseudomonadota</taxon>
        <taxon>Gammaproteobacteria</taxon>
        <taxon>Nevskiales</taxon>
        <taxon>Algiphilaceae</taxon>
        <taxon>Banduia</taxon>
    </lineage>
</organism>
<evidence type="ECO:0000313" key="2">
    <source>
        <dbReference type="EMBL" id="MDT0498573.1"/>
    </source>
</evidence>
<dbReference type="Gene3D" id="2.10.109.10">
    <property type="entry name" value="Umud Fragment, subunit A"/>
    <property type="match status" value="1"/>
</dbReference>
<accession>A0ABU2WL17</accession>
<protein>
    <submittedName>
        <fullName evidence="2">S26 family signal peptidase</fullName>
    </submittedName>
</protein>
<dbReference type="InterPro" id="IPR036286">
    <property type="entry name" value="LexA/Signal_pep-like_sf"/>
</dbReference>
<dbReference type="Proteomes" id="UP001254608">
    <property type="component" value="Unassembled WGS sequence"/>
</dbReference>
<dbReference type="SUPFAM" id="SSF51306">
    <property type="entry name" value="LexA/Signal peptidase"/>
    <property type="match status" value="1"/>
</dbReference>
<sequence>MLTGLAVQQLVYALTPYRPWFNLVSDSLPGLVYWVELGTLPARRNDTIAFIPPPNRFYPRELKFTKIARGLPGDAISRDADDRRVFVNGQYVGELQTTSSRGDLLPGPVGVVPPDHYWVWTPHPLSLDSRYADIGYIPRDRVLGRAVRLF</sequence>
<dbReference type="RefSeq" id="WP_311365983.1">
    <property type="nucleotide sequence ID" value="NZ_JAVRIC010000023.1"/>
</dbReference>
<dbReference type="EMBL" id="JAVRIC010000023">
    <property type="protein sequence ID" value="MDT0498573.1"/>
    <property type="molecule type" value="Genomic_DNA"/>
</dbReference>
<keyword evidence="3" id="KW-1185">Reference proteome</keyword>
<evidence type="ECO:0000259" key="1">
    <source>
        <dbReference type="Pfam" id="PF10502"/>
    </source>
</evidence>
<dbReference type="Pfam" id="PF10502">
    <property type="entry name" value="Peptidase_S26"/>
    <property type="match status" value="1"/>
</dbReference>
<feature type="domain" description="Peptidase S26" evidence="1">
    <location>
        <begin position="37"/>
        <end position="147"/>
    </location>
</feature>
<name>A0ABU2WL17_9GAMM</name>
<proteinExistence type="predicted"/>
<comment type="caution">
    <text evidence="2">The sequence shown here is derived from an EMBL/GenBank/DDBJ whole genome shotgun (WGS) entry which is preliminary data.</text>
</comment>
<evidence type="ECO:0000313" key="3">
    <source>
        <dbReference type="Proteomes" id="UP001254608"/>
    </source>
</evidence>
<gene>
    <name evidence="2" type="ORF">RM530_14575</name>
</gene>